<sequence>MGGTIATNQNSSTSLSAAARTALQAGDTQTAIAGYSAAIEARDLGPEQLANALINRGYAYQQAGDHSRAVDDYTAALRVDAMSGKLRATALYNRGLSQQKLKHPVLAIEDFTSALFLDPEFSHAYYLRGNVLRESGQLLFALSDYEKALRFKHPQPHLVYYGEGLAFEQLHRMPEAQAALNNAIAINPNFEPARTKLAALGALPAVADAAVQPDAGLITASITTSPEQVVRKDTLPEAVKPPMQLVGDLPVQMVKAVPVKPVKEISDRIPPEDGPQMASAEPVSDVEPANSGYTIQADAIPEPNEAKPAAKAVESKPVEAKPVEQIVAVEALPEPATTDTAPATEEQAAEPATQSSDVQLTGWSVQLSSARDEKLAWGTWDKLKARHKALNDMKPVVVRADLGKKGVYYRLRLGGFDSQSDAQSACGKLKSRGVTCFVSKIDS</sequence>
<name>A0ACC5R331_9HYPH</name>
<gene>
    <name evidence="1" type="ORF">JHL16_11015</name>
</gene>
<dbReference type="Proteomes" id="UP000616151">
    <property type="component" value="Unassembled WGS sequence"/>
</dbReference>
<accession>A0ACC5R331</accession>
<evidence type="ECO:0000313" key="2">
    <source>
        <dbReference type="Proteomes" id="UP000616151"/>
    </source>
</evidence>
<comment type="caution">
    <text evidence="1">The sequence shown here is derived from an EMBL/GenBank/DDBJ whole genome shotgun (WGS) entry which is preliminary data.</text>
</comment>
<reference evidence="1" key="1">
    <citation type="submission" date="2021-01" db="EMBL/GenBank/DDBJ databases">
        <authorList>
            <person name="Sun Q."/>
        </authorList>
    </citation>
    <scope>NUCLEOTIDE SEQUENCE</scope>
    <source>
        <strain evidence="1">YIM B02566</strain>
    </source>
</reference>
<proteinExistence type="predicted"/>
<protein>
    <submittedName>
        <fullName evidence="1">SPOR domain-containing protein</fullName>
    </submittedName>
</protein>
<organism evidence="1 2">
    <name type="scientific">Taklimakanibacter albus</name>
    <dbReference type="NCBI Taxonomy" id="2800327"/>
    <lineage>
        <taxon>Bacteria</taxon>
        <taxon>Pseudomonadati</taxon>
        <taxon>Pseudomonadota</taxon>
        <taxon>Alphaproteobacteria</taxon>
        <taxon>Hyphomicrobiales</taxon>
        <taxon>Aestuariivirgaceae</taxon>
        <taxon>Taklimakanibacter</taxon>
    </lineage>
</organism>
<dbReference type="EMBL" id="JAENHL010000006">
    <property type="protein sequence ID" value="MBK1866886.1"/>
    <property type="molecule type" value="Genomic_DNA"/>
</dbReference>
<keyword evidence="2" id="KW-1185">Reference proteome</keyword>
<evidence type="ECO:0000313" key="1">
    <source>
        <dbReference type="EMBL" id="MBK1866886.1"/>
    </source>
</evidence>